<keyword evidence="8" id="KW-1185">Reference proteome</keyword>
<dbReference type="PANTHER" id="PTHR31123">
    <property type="entry name" value="ACCUMULATION OF DYADS PROTEIN 2-RELATED"/>
    <property type="match status" value="1"/>
</dbReference>
<dbReference type="GO" id="GO:0005886">
    <property type="term" value="C:plasma membrane"/>
    <property type="evidence" value="ECO:0007669"/>
    <property type="project" value="TreeGrafter"/>
</dbReference>
<evidence type="ECO:0000256" key="6">
    <source>
        <dbReference type="SAM" id="Phobius"/>
    </source>
</evidence>
<dbReference type="OrthoDB" id="3648309at2759"/>
<dbReference type="GO" id="GO:0015123">
    <property type="term" value="F:acetate transmembrane transporter activity"/>
    <property type="evidence" value="ECO:0007669"/>
    <property type="project" value="TreeGrafter"/>
</dbReference>
<keyword evidence="5 6" id="KW-0472">Membrane</keyword>
<evidence type="ECO:0008006" key="9">
    <source>
        <dbReference type="Google" id="ProtNLM"/>
    </source>
</evidence>
<name>A0A178CXL6_9EURO</name>
<dbReference type="EMBL" id="LVCJ01000043">
    <property type="protein sequence ID" value="OAL34004.1"/>
    <property type="molecule type" value="Genomic_DNA"/>
</dbReference>
<sequence length="304" mass="33106">MEDNKVTPLNHLNSKEDFLRRVQTADSVFLPRDVFEALYLSPERNVPGDLRKKFGNPTPAALIGFVMSATPYAAANMGWRGAGGDLKTPLMVPKGTFLLRVYLRMTDSVPYSPTMIFFGGILQILGAIGEWILGNTFSMCLFFTYGTFWIVAGTQLVPWFGVGVQYSTTGDNFHGMTEPAYFATVGFYYVSLAMITTIFAICALRTNVVFFSALFTLIFAFGCAAGAFWHLALGNADTGNKLTIAAGAFTWALTMMVWYLLAVQLLECVDFPLTLPVGDLSGFIKGKSERAAKKVAGSANDSGS</sequence>
<dbReference type="Proteomes" id="UP000185904">
    <property type="component" value="Unassembled WGS sequence"/>
</dbReference>
<dbReference type="GeneID" id="34590066"/>
<evidence type="ECO:0000313" key="8">
    <source>
        <dbReference type="Proteomes" id="UP000185904"/>
    </source>
</evidence>
<reference evidence="7 8" key="1">
    <citation type="submission" date="2016-03" db="EMBL/GenBank/DDBJ databases">
        <title>The draft genome sequence of Fonsecaea nubica causative agent of cutaneous subcutaneous infection in human host.</title>
        <authorList>
            <person name="Costa F."/>
            <person name="Sybren D.H."/>
            <person name="Raittz R.T."/>
            <person name="Weiss V.A."/>
            <person name="Leao A.C."/>
            <person name="Gomes R."/>
            <person name="De Souza E.M."/>
            <person name="Pedrosa F.O."/>
            <person name="Steffens M.B."/>
            <person name="Bombassaro A."/>
            <person name="Tadra-Sfeir M.Z."/>
            <person name="Moreno L.F."/>
            <person name="Najafzadeh M.J."/>
            <person name="Felipe M.S."/>
            <person name="Teixeira M."/>
            <person name="Sun J."/>
            <person name="Xi L."/>
            <person name="Castro M.A."/>
            <person name="Vicente V.A."/>
        </authorList>
    </citation>
    <scope>NUCLEOTIDE SEQUENCE [LARGE SCALE GENOMIC DNA]</scope>
    <source>
        <strain evidence="7 8">CBS 269.64</strain>
    </source>
</reference>
<feature type="transmembrane region" description="Helical" evidence="6">
    <location>
        <begin position="60"/>
        <end position="79"/>
    </location>
</feature>
<evidence type="ECO:0000256" key="3">
    <source>
        <dbReference type="ARBA" id="ARBA00022692"/>
    </source>
</evidence>
<evidence type="ECO:0000256" key="2">
    <source>
        <dbReference type="ARBA" id="ARBA00005587"/>
    </source>
</evidence>
<dbReference type="InterPro" id="IPR051633">
    <property type="entry name" value="AceTr"/>
</dbReference>
<dbReference type="AlphaFoldDB" id="A0A178CXL6"/>
<feature type="transmembrane region" description="Helical" evidence="6">
    <location>
        <begin position="140"/>
        <end position="160"/>
    </location>
</feature>
<evidence type="ECO:0000313" key="7">
    <source>
        <dbReference type="EMBL" id="OAL34004.1"/>
    </source>
</evidence>
<dbReference type="RefSeq" id="XP_022499016.1">
    <property type="nucleotide sequence ID" value="XM_022644941.1"/>
</dbReference>
<comment type="caution">
    <text evidence="7">The sequence shown here is derived from an EMBL/GenBank/DDBJ whole genome shotgun (WGS) entry which is preliminary data.</text>
</comment>
<feature type="transmembrane region" description="Helical" evidence="6">
    <location>
        <begin position="208"/>
        <end position="230"/>
    </location>
</feature>
<comment type="similarity">
    <text evidence="2">Belongs to the acetate uptake transporter (AceTr) (TC 2.A.96) family.</text>
</comment>
<dbReference type="InterPro" id="IPR000791">
    <property type="entry name" value="Gpr1/Fun34/SatP-like"/>
</dbReference>
<comment type="subcellular location">
    <subcellularLocation>
        <location evidence="1">Membrane</location>
        <topology evidence="1">Multi-pass membrane protein</topology>
    </subcellularLocation>
</comment>
<feature type="transmembrane region" description="Helical" evidence="6">
    <location>
        <begin position="242"/>
        <end position="261"/>
    </location>
</feature>
<keyword evidence="4 6" id="KW-1133">Transmembrane helix</keyword>
<feature type="transmembrane region" description="Helical" evidence="6">
    <location>
        <begin position="180"/>
        <end position="201"/>
    </location>
</feature>
<gene>
    <name evidence="7" type="ORF">AYO20_06652</name>
</gene>
<organism evidence="7 8">
    <name type="scientific">Fonsecaea nubica</name>
    <dbReference type="NCBI Taxonomy" id="856822"/>
    <lineage>
        <taxon>Eukaryota</taxon>
        <taxon>Fungi</taxon>
        <taxon>Dikarya</taxon>
        <taxon>Ascomycota</taxon>
        <taxon>Pezizomycotina</taxon>
        <taxon>Eurotiomycetes</taxon>
        <taxon>Chaetothyriomycetidae</taxon>
        <taxon>Chaetothyriales</taxon>
        <taxon>Herpotrichiellaceae</taxon>
        <taxon>Fonsecaea</taxon>
    </lineage>
</organism>
<evidence type="ECO:0000256" key="4">
    <source>
        <dbReference type="ARBA" id="ARBA00022989"/>
    </source>
</evidence>
<dbReference type="PANTHER" id="PTHR31123:SF6">
    <property type="entry name" value="MEMBRANE AMMONIUM TRANSPORTER (ATO3), PUTATIVE (AFU_ORTHOLOGUE AFUA_5G01140)-RELATED"/>
    <property type="match status" value="1"/>
</dbReference>
<keyword evidence="3 6" id="KW-0812">Transmembrane</keyword>
<feature type="transmembrane region" description="Helical" evidence="6">
    <location>
        <begin position="115"/>
        <end position="133"/>
    </location>
</feature>
<evidence type="ECO:0000256" key="1">
    <source>
        <dbReference type="ARBA" id="ARBA00004141"/>
    </source>
</evidence>
<dbReference type="Pfam" id="PF01184">
    <property type="entry name" value="Gpr1_Fun34_YaaH"/>
    <property type="match status" value="1"/>
</dbReference>
<proteinExistence type="inferred from homology"/>
<protein>
    <recommendedName>
        <fullName evidence="9">GPR1/FUN34/YaaH-class plasma membrane protein</fullName>
    </recommendedName>
</protein>
<evidence type="ECO:0000256" key="5">
    <source>
        <dbReference type="ARBA" id="ARBA00023136"/>
    </source>
</evidence>
<accession>A0A178CXL6</accession>